<reference evidence="3" key="1">
    <citation type="journal article" date="2019" name="Int. J. Syst. Evol. Microbiol.">
        <title>The Global Catalogue of Microorganisms (GCM) 10K type strain sequencing project: providing services to taxonomists for standard genome sequencing and annotation.</title>
        <authorList>
            <consortium name="The Broad Institute Genomics Platform"/>
            <consortium name="The Broad Institute Genome Sequencing Center for Infectious Disease"/>
            <person name="Wu L."/>
            <person name="Ma J."/>
        </authorList>
    </citation>
    <scope>NUCLEOTIDE SEQUENCE [LARGE SCALE GENOMIC DNA]</scope>
    <source>
        <strain evidence="3">CCUG 56029</strain>
    </source>
</reference>
<keyword evidence="3" id="KW-1185">Reference proteome</keyword>
<organism evidence="2 3">
    <name type="scientific">Deinococcus navajonensis</name>
    <dbReference type="NCBI Taxonomy" id="309884"/>
    <lineage>
        <taxon>Bacteria</taxon>
        <taxon>Thermotogati</taxon>
        <taxon>Deinococcota</taxon>
        <taxon>Deinococci</taxon>
        <taxon>Deinococcales</taxon>
        <taxon>Deinococcaceae</taxon>
        <taxon>Deinococcus</taxon>
    </lineage>
</organism>
<keyword evidence="1" id="KW-0472">Membrane</keyword>
<gene>
    <name evidence="2" type="ORF">ACFOZ9_08980</name>
</gene>
<dbReference type="Proteomes" id="UP001595998">
    <property type="component" value="Unassembled WGS sequence"/>
</dbReference>
<keyword evidence="1" id="KW-1133">Transmembrane helix</keyword>
<dbReference type="EMBL" id="JBHSEH010000007">
    <property type="protein sequence ID" value="MFC4426348.1"/>
    <property type="molecule type" value="Genomic_DNA"/>
</dbReference>
<name>A0ABV8XNV8_9DEIO</name>
<evidence type="ECO:0000313" key="3">
    <source>
        <dbReference type="Proteomes" id="UP001595998"/>
    </source>
</evidence>
<evidence type="ECO:0000313" key="2">
    <source>
        <dbReference type="EMBL" id="MFC4426348.1"/>
    </source>
</evidence>
<evidence type="ECO:0000256" key="1">
    <source>
        <dbReference type="SAM" id="Phobius"/>
    </source>
</evidence>
<feature type="transmembrane region" description="Helical" evidence="1">
    <location>
        <begin position="36"/>
        <end position="57"/>
    </location>
</feature>
<protein>
    <submittedName>
        <fullName evidence="2">Uncharacterized protein</fullName>
    </submittedName>
</protein>
<comment type="caution">
    <text evidence="2">The sequence shown here is derived from an EMBL/GenBank/DDBJ whole genome shotgun (WGS) entry which is preliminary data.</text>
</comment>
<accession>A0ABV8XNV8</accession>
<proteinExistence type="predicted"/>
<keyword evidence="1" id="KW-0812">Transmembrane</keyword>
<sequence>MPYGVLALGVLGFLLALAVAWGGALLLTWLVPRRGWRWLLLIGWPLLAFWLVALRFLHP</sequence>
<dbReference type="RefSeq" id="WP_380038710.1">
    <property type="nucleotide sequence ID" value="NZ_JBHSEH010000007.1"/>
</dbReference>